<name>A0ABU7Z8C3_9MICO</name>
<keyword evidence="3" id="KW-1185">Reference proteome</keyword>
<feature type="compositionally biased region" description="Polar residues" evidence="1">
    <location>
        <begin position="53"/>
        <end position="68"/>
    </location>
</feature>
<organism evidence="2 3">
    <name type="scientific">Isoptericola haloaureus</name>
    <dbReference type="NCBI Taxonomy" id="1542902"/>
    <lineage>
        <taxon>Bacteria</taxon>
        <taxon>Bacillati</taxon>
        <taxon>Actinomycetota</taxon>
        <taxon>Actinomycetes</taxon>
        <taxon>Micrococcales</taxon>
        <taxon>Promicromonosporaceae</taxon>
        <taxon>Isoptericola</taxon>
    </lineage>
</organism>
<gene>
    <name evidence="2" type="ORF">V5O49_10945</name>
</gene>
<dbReference type="EMBL" id="JBAGLP010000118">
    <property type="protein sequence ID" value="MEG3615640.1"/>
    <property type="molecule type" value="Genomic_DNA"/>
</dbReference>
<dbReference type="Proteomes" id="UP001310387">
    <property type="component" value="Unassembled WGS sequence"/>
</dbReference>
<evidence type="ECO:0008006" key="4">
    <source>
        <dbReference type="Google" id="ProtNLM"/>
    </source>
</evidence>
<dbReference type="RefSeq" id="WP_332902270.1">
    <property type="nucleotide sequence ID" value="NZ_JBAGLP010000118.1"/>
</dbReference>
<evidence type="ECO:0000256" key="1">
    <source>
        <dbReference type="SAM" id="MobiDB-lite"/>
    </source>
</evidence>
<evidence type="ECO:0000313" key="3">
    <source>
        <dbReference type="Proteomes" id="UP001310387"/>
    </source>
</evidence>
<protein>
    <recommendedName>
        <fullName evidence="4">Secreted protein</fullName>
    </recommendedName>
</protein>
<proteinExistence type="predicted"/>
<reference evidence="2" key="1">
    <citation type="journal article" date="2024" name="Antonie Van Leeuwenhoek">
        <title>Isoptericola haloaureus sp. nov., a dimorphic actinobacterium isolated from mangrove sediments of southeast India, implicating biosaline agricultural significance through nitrogen fixation and salt tolerance genes.</title>
        <authorList>
            <person name="Prathaban M."/>
            <person name="Prathiviraj R."/>
            <person name="Ravichandran M."/>
            <person name="Natarajan S.D."/>
            <person name="Sobanaa M."/>
            <person name="Hari Krishna Kumar S."/>
            <person name="Chandrasekar V."/>
            <person name="Selvin J."/>
        </authorList>
    </citation>
    <scope>NUCLEOTIDE SEQUENCE</scope>
    <source>
        <strain evidence="2">MP1014</strain>
    </source>
</reference>
<reference evidence="2" key="2">
    <citation type="submission" date="2024-02" db="EMBL/GenBank/DDBJ databases">
        <authorList>
            <person name="Prathaban M."/>
            <person name="Mythili R."/>
            <person name="Sharmila Devi N."/>
            <person name="Sobanaa M."/>
            <person name="Prathiviraj R."/>
            <person name="Selvin J."/>
        </authorList>
    </citation>
    <scope>NUCLEOTIDE SEQUENCE</scope>
    <source>
        <strain evidence="2">MP1014</strain>
    </source>
</reference>
<comment type="caution">
    <text evidence="2">The sequence shown here is derived from an EMBL/GenBank/DDBJ whole genome shotgun (WGS) entry which is preliminary data.</text>
</comment>
<evidence type="ECO:0000313" key="2">
    <source>
        <dbReference type="EMBL" id="MEG3615640.1"/>
    </source>
</evidence>
<sequence>MTPASLPISTAVRACAAAATTRSSAPVPGETVAHPSEAARSRARSSVASSVRNDSLNVQATSRSSWASASVKMTRPP</sequence>
<accession>A0ABU7Z8C3</accession>
<feature type="region of interest" description="Disordered" evidence="1">
    <location>
        <begin position="20"/>
        <end position="77"/>
    </location>
</feature>